<evidence type="ECO:0000256" key="2">
    <source>
        <dbReference type="ARBA" id="ARBA00022475"/>
    </source>
</evidence>
<dbReference type="PANTHER" id="PTHR23513:SF6">
    <property type="entry name" value="MAJOR FACILITATOR SUPERFAMILY ASSOCIATED DOMAIN-CONTAINING PROTEIN"/>
    <property type="match status" value="1"/>
</dbReference>
<keyword evidence="4 6" id="KW-1133">Transmembrane helix</keyword>
<evidence type="ECO:0000259" key="7">
    <source>
        <dbReference type="PROSITE" id="PS50850"/>
    </source>
</evidence>
<keyword evidence="5 6" id="KW-0472">Membrane</keyword>
<keyword evidence="3 6" id="KW-0812">Transmembrane</keyword>
<feature type="transmembrane region" description="Helical" evidence="6">
    <location>
        <begin position="337"/>
        <end position="357"/>
    </location>
</feature>
<dbReference type="Gene3D" id="1.20.1250.20">
    <property type="entry name" value="MFS general substrate transporter like domains"/>
    <property type="match status" value="2"/>
</dbReference>
<accession>A0ABY8G5E5</accession>
<dbReference type="CDD" id="cd06173">
    <property type="entry name" value="MFS_MefA_like"/>
    <property type="match status" value="1"/>
</dbReference>
<feature type="transmembrane region" description="Helical" evidence="6">
    <location>
        <begin position="126"/>
        <end position="147"/>
    </location>
</feature>
<evidence type="ECO:0000313" key="9">
    <source>
        <dbReference type="Proteomes" id="UP001219630"/>
    </source>
</evidence>
<feature type="transmembrane region" description="Helical" evidence="6">
    <location>
        <begin position="369"/>
        <end position="386"/>
    </location>
</feature>
<dbReference type="Proteomes" id="UP001219630">
    <property type="component" value="Chromosome"/>
</dbReference>
<name>A0ABY8G5E5_9GAMM</name>
<feature type="transmembrane region" description="Helical" evidence="6">
    <location>
        <begin position="311"/>
        <end position="331"/>
    </location>
</feature>
<proteinExistence type="predicted"/>
<dbReference type="InterPro" id="IPR020846">
    <property type="entry name" value="MFS_dom"/>
</dbReference>
<feature type="transmembrane region" description="Helical" evidence="6">
    <location>
        <begin position="100"/>
        <end position="120"/>
    </location>
</feature>
<feature type="transmembrane region" description="Helical" evidence="6">
    <location>
        <begin position="168"/>
        <end position="188"/>
    </location>
</feature>
<evidence type="ECO:0000313" key="8">
    <source>
        <dbReference type="EMBL" id="WFN55153.1"/>
    </source>
</evidence>
<comment type="subcellular location">
    <subcellularLocation>
        <location evidence="1">Cell membrane</location>
        <topology evidence="1">Multi-pass membrane protein</topology>
    </subcellularLocation>
</comment>
<evidence type="ECO:0000256" key="3">
    <source>
        <dbReference type="ARBA" id="ARBA00022692"/>
    </source>
</evidence>
<dbReference type="InterPro" id="IPR011701">
    <property type="entry name" value="MFS"/>
</dbReference>
<feature type="domain" description="Major facilitator superfamily (MFS) profile" evidence="7">
    <location>
        <begin position="35"/>
        <end position="421"/>
    </location>
</feature>
<feature type="transmembrane region" description="Helical" evidence="6">
    <location>
        <begin position="285"/>
        <end position="302"/>
    </location>
</feature>
<keyword evidence="2" id="KW-1003">Cell membrane</keyword>
<dbReference type="PANTHER" id="PTHR23513">
    <property type="entry name" value="INTEGRAL MEMBRANE EFFLUX PROTEIN-RELATED"/>
    <property type="match status" value="1"/>
</dbReference>
<dbReference type="Pfam" id="PF07690">
    <property type="entry name" value="MFS_1"/>
    <property type="match status" value="1"/>
</dbReference>
<protein>
    <submittedName>
        <fullName evidence="8">MFS transporter</fullName>
    </submittedName>
</protein>
<evidence type="ECO:0000256" key="1">
    <source>
        <dbReference type="ARBA" id="ARBA00004651"/>
    </source>
</evidence>
<dbReference type="PROSITE" id="PS50850">
    <property type="entry name" value="MFS"/>
    <property type="match status" value="1"/>
</dbReference>
<evidence type="ECO:0000256" key="6">
    <source>
        <dbReference type="SAM" id="Phobius"/>
    </source>
</evidence>
<keyword evidence="9" id="KW-1185">Reference proteome</keyword>
<evidence type="ECO:0000256" key="5">
    <source>
        <dbReference type="ARBA" id="ARBA00023136"/>
    </source>
</evidence>
<gene>
    <name evidence="8" type="ORF">O1Q98_16215</name>
</gene>
<dbReference type="EMBL" id="CP114280">
    <property type="protein sequence ID" value="WFN55153.1"/>
    <property type="molecule type" value="Genomic_DNA"/>
</dbReference>
<dbReference type="InterPro" id="IPR036259">
    <property type="entry name" value="MFS_trans_sf"/>
</dbReference>
<feature type="transmembrane region" description="Helical" evidence="6">
    <location>
        <begin position="244"/>
        <end position="265"/>
    </location>
</feature>
<feature type="transmembrane region" description="Helical" evidence="6">
    <location>
        <begin position="398"/>
        <end position="416"/>
    </location>
</feature>
<feature type="transmembrane region" description="Helical" evidence="6">
    <location>
        <begin position="36"/>
        <end position="60"/>
    </location>
</feature>
<feature type="transmembrane region" description="Helical" evidence="6">
    <location>
        <begin position="194"/>
        <end position="211"/>
    </location>
</feature>
<dbReference type="SUPFAM" id="SSF103473">
    <property type="entry name" value="MFS general substrate transporter"/>
    <property type="match status" value="1"/>
</dbReference>
<evidence type="ECO:0000256" key="4">
    <source>
        <dbReference type="ARBA" id="ARBA00022989"/>
    </source>
</evidence>
<organism evidence="8 9">
    <name type="scientific">Dickeya lacustris</name>
    <dbReference type="NCBI Taxonomy" id="2259638"/>
    <lineage>
        <taxon>Bacteria</taxon>
        <taxon>Pseudomonadati</taxon>
        <taxon>Pseudomonadota</taxon>
        <taxon>Gammaproteobacteria</taxon>
        <taxon>Enterobacterales</taxon>
        <taxon>Pectobacteriaceae</taxon>
        <taxon>Dickeya</taxon>
    </lineage>
</organism>
<reference evidence="8 9" key="1">
    <citation type="submission" date="2022-12" db="EMBL/GenBank/DDBJ databases">
        <title>Complete genome sequencing of Dickeya lacustris type strain LMG30899.</title>
        <authorList>
            <person name="Dobhal S."/>
            <person name="Arizala D."/>
            <person name="Arif M."/>
        </authorList>
    </citation>
    <scope>NUCLEOTIDE SEQUENCE [LARGE SCALE GENOMIC DNA]</scope>
    <source>
        <strain evidence="8 9">LMG30899</strain>
    </source>
</reference>
<sequence>MAVGLNGYVTVSVYLGEIMLSAELRERVSLFKNRNFLFFTISGLFATFGNGLNYIALSWLAYTKTNSIEGVAIMMFCIWMPSIVFAPLFGLLADLYNRKAQIVISNFVRGVVVVAWVLLSEMGIDIGIIVLCSLLGIFISFYMPSAVPFIQSIVPKKDLVSANATIDMVYEFGTIVGMGVSGVILTVAGIKGTLLIGGVLFIIAGIFNLAMRSASSSESEKVQDGNWWYSYTSSLKYFKSKPELFMPYMSQMIIMVLLMTIPIILVPYTREVLHASTQVFAMYEALYSLGVLVGGLLSPILCKKISIRKTLAVLLLIMASGLYVLSINNVIALVFPIYFLIGFGISSWALSISLSQIHCDSEYQGRLQATFNGISGIFILGMYLLMAKEGSGLSSQGVYFTQCILALTGIVIVLFYRKGDISES</sequence>
<dbReference type="RefSeq" id="WP_240632721.1">
    <property type="nucleotide sequence ID" value="NZ_CP114280.1"/>
</dbReference>
<feature type="transmembrane region" description="Helical" evidence="6">
    <location>
        <begin position="72"/>
        <end position="93"/>
    </location>
</feature>